<evidence type="ECO:0000256" key="4">
    <source>
        <dbReference type="ARBA" id="ARBA00022989"/>
    </source>
</evidence>
<feature type="transmembrane region" description="Helical" evidence="6">
    <location>
        <begin position="71"/>
        <end position="93"/>
    </location>
</feature>
<reference evidence="7 8" key="1">
    <citation type="journal article" date="2015" name="Int. J. Syst. Evol. Microbiol.">
        <title>Roseomonas oryzae sp. nov., isolated from paddy rhizosphere soil.</title>
        <authorList>
            <person name="Ramaprasad E.V."/>
            <person name="Sasikala Ch."/>
            <person name="Ramana Ch.V."/>
        </authorList>
    </citation>
    <scope>NUCLEOTIDE SEQUENCE [LARGE SCALE GENOMIC DNA]</scope>
    <source>
        <strain evidence="7 8">KCTC 42542</strain>
    </source>
</reference>
<dbReference type="EMBL" id="VUKA01000012">
    <property type="protein sequence ID" value="KAA2212061.1"/>
    <property type="molecule type" value="Genomic_DNA"/>
</dbReference>
<feature type="transmembrane region" description="Helical" evidence="6">
    <location>
        <begin position="14"/>
        <end position="34"/>
    </location>
</feature>
<organism evidence="7 8">
    <name type="scientific">Teichococcus oryzae</name>
    <dbReference type="NCBI Taxonomy" id="1608942"/>
    <lineage>
        <taxon>Bacteria</taxon>
        <taxon>Pseudomonadati</taxon>
        <taxon>Pseudomonadota</taxon>
        <taxon>Alphaproteobacteria</taxon>
        <taxon>Acetobacterales</taxon>
        <taxon>Roseomonadaceae</taxon>
        <taxon>Roseomonas</taxon>
    </lineage>
</organism>
<evidence type="ECO:0000256" key="5">
    <source>
        <dbReference type="ARBA" id="ARBA00023136"/>
    </source>
</evidence>
<evidence type="ECO:0000313" key="7">
    <source>
        <dbReference type="EMBL" id="KAA2212061.1"/>
    </source>
</evidence>
<keyword evidence="3 6" id="KW-0812">Transmembrane</keyword>
<comment type="subcellular location">
    <subcellularLocation>
        <location evidence="1">Cell membrane</location>
        <topology evidence="1">Multi-pass membrane protein</topology>
    </subcellularLocation>
</comment>
<evidence type="ECO:0000313" key="8">
    <source>
        <dbReference type="Proteomes" id="UP000322110"/>
    </source>
</evidence>
<keyword evidence="8" id="KW-1185">Reference proteome</keyword>
<dbReference type="OrthoDB" id="33240at2"/>
<name>A0A5B2TC36_9PROT</name>
<dbReference type="GO" id="GO:0005886">
    <property type="term" value="C:plasma membrane"/>
    <property type="evidence" value="ECO:0007669"/>
    <property type="project" value="UniProtKB-SubCell"/>
</dbReference>
<comment type="caution">
    <text evidence="7">The sequence shown here is derived from an EMBL/GenBank/DDBJ whole genome shotgun (WGS) entry which is preliminary data.</text>
</comment>
<keyword evidence="4 6" id="KW-1133">Transmembrane helix</keyword>
<evidence type="ECO:0000256" key="1">
    <source>
        <dbReference type="ARBA" id="ARBA00004651"/>
    </source>
</evidence>
<proteinExistence type="predicted"/>
<dbReference type="Proteomes" id="UP000322110">
    <property type="component" value="Unassembled WGS sequence"/>
</dbReference>
<keyword evidence="2" id="KW-1003">Cell membrane</keyword>
<dbReference type="Pfam" id="PF03626">
    <property type="entry name" value="COX4_pro"/>
    <property type="match status" value="1"/>
</dbReference>
<dbReference type="InterPro" id="IPR005171">
    <property type="entry name" value="Cyt_c_oxidase_su4_prok"/>
</dbReference>
<evidence type="ECO:0000256" key="6">
    <source>
        <dbReference type="SAM" id="Phobius"/>
    </source>
</evidence>
<accession>A0A5B2TC36</accession>
<protein>
    <submittedName>
        <fullName evidence="7">Cytochrome C oxidase subunit IV</fullName>
    </submittedName>
</protein>
<feature type="transmembrane region" description="Helical" evidence="6">
    <location>
        <begin position="46"/>
        <end position="65"/>
    </location>
</feature>
<sequence>MAQAHASGEQGHSIGLYLGTWILLFVLSACSYVVDYVHLQGILRWSLILLFMVLKAGLIMAVFMHMAWEHLALVCAIVIPPLMVLVFVGIMAIESDYTLLMRQVSFAGGG</sequence>
<dbReference type="AlphaFoldDB" id="A0A5B2TC36"/>
<keyword evidence="5 6" id="KW-0472">Membrane</keyword>
<evidence type="ECO:0000256" key="3">
    <source>
        <dbReference type="ARBA" id="ARBA00022692"/>
    </source>
</evidence>
<evidence type="ECO:0000256" key="2">
    <source>
        <dbReference type="ARBA" id="ARBA00022475"/>
    </source>
</evidence>
<gene>
    <name evidence="7" type="ORF">F0Q34_17115</name>
</gene>